<comment type="caution">
    <text evidence="2">The sequence shown here is derived from an EMBL/GenBank/DDBJ whole genome shotgun (WGS) entry which is preliminary data.</text>
</comment>
<keyword evidence="3" id="KW-1185">Reference proteome</keyword>
<feature type="region of interest" description="Disordered" evidence="1">
    <location>
        <begin position="1"/>
        <end position="142"/>
    </location>
</feature>
<dbReference type="Pfam" id="PF12223">
    <property type="entry name" value="DUF3602"/>
    <property type="match status" value="1"/>
</dbReference>
<dbReference type="OrthoDB" id="4159136at2759"/>
<dbReference type="Proteomes" id="UP000799441">
    <property type="component" value="Unassembled WGS sequence"/>
</dbReference>
<organism evidence="2 3">
    <name type="scientific">Polychaeton citri CBS 116435</name>
    <dbReference type="NCBI Taxonomy" id="1314669"/>
    <lineage>
        <taxon>Eukaryota</taxon>
        <taxon>Fungi</taxon>
        <taxon>Dikarya</taxon>
        <taxon>Ascomycota</taxon>
        <taxon>Pezizomycotina</taxon>
        <taxon>Dothideomycetes</taxon>
        <taxon>Dothideomycetidae</taxon>
        <taxon>Capnodiales</taxon>
        <taxon>Capnodiaceae</taxon>
        <taxon>Polychaeton</taxon>
    </lineage>
</organism>
<accession>A0A9P4UMF3</accession>
<dbReference type="InterPro" id="IPR022024">
    <property type="entry name" value="DUF3602"/>
</dbReference>
<dbReference type="PANTHER" id="PTHR34693">
    <property type="entry name" value="PROTEIN PAR32"/>
    <property type="match status" value="1"/>
</dbReference>
<feature type="compositionally biased region" description="Basic and acidic residues" evidence="1">
    <location>
        <begin position="125"/>
        <end position="142"/>
    </location>
</feature>
<dbReference type="EMBL" id="MU003827">
    <property type="protein sequence ID" value="KAF2718306.1"/>
    <property type="molecule type" value="Genomic_DNA"/>
</dbReference>
<protein>
    <submittedName>
        <fullName evidence="2">Uncharacterized protein</fullName>
    </submittedName>
</protein>
<feature type="compositionally biased region" description="Basic and acidic residues" evidence="1">
    <location>
        <begin position="73"/>
        <end position="84"/>
    </location>
</feature>
<evidence type="ECO:0000256" key="1">
    <source>
        <dbReference type="SAM" id="MobiDB-lite"/>
    </source>
</evidence>
<dbReference type="AlphaFoldDB" id="A0A9P4UMF3"/>
<feature type="compositionally biased region" description="Low complexity" evidence="1">
    <location>
        <begin position="88"/>
        <end position="107"/>
    </location>
</feature>
<reference evidence="2" key="1">
    <citation type="journal article" date="2020" name="Stud. Mycol.">
        <title>101 Dothideomycetes genomes: a test case for predicting lifestyles and emergence of pathogens.</title>
        <authorList>
            <person name="Haridas S."/>
            <person name="Albert R."/>
            <person name="Binder M."/>
            <person name="Bloem J."/>
            <person name="Labutti K."/>
            <person name="Salamov A."/>
            <person name="Andreopoulos B."/>
            <person name="Baker S."/>
            <person name="Barry K."/>
            <person name="Bills G."/>
            <person name="Bluhm B."/>
            <person name="Cannon C."/>
            <person name="Castanera R."/>
            <person name="Culley D."/>
            <person name="Daum C."/>
            <person name="Ezra D."/>
            <person name="Gonzalez J."/>
            <person name="Henrissat B."/>
            <person name="Kuo A."/>
            <person name="Liang C."/>
            <person name="Lipzen A."/>
            <person name="Lutzoni F."/>
            <person name="Magnuson J."/>
            <person name="Mondo S."/>
            <person name="Nolan M."/>
            <person name="Ohm R."/>
            <person name="Pangilinan J."/>
            <person name="Park H.-J."/>
            <person name="Ramirez L."/>
            <person name="Alfaro M."/>
            <person name="Sun H."/>
            <person name="Tritt A."/>
            <person name="Yoshinaga Y."/>
            <person name="Zwiers L.-H."/>
            <person name="Turgeon B."/>
            <person name="Goodwin S."/>
            <person name="Spatafora J."/>
            <person name="Crous P."/>
            <person name="Grigoriev I."/>
        </authorList>
    </citation>
    <scope>NUCLEOTIDE SEQUENCE</scope>
    <source>
        <strain evidence="2">CBS 116435</strain>
    </source>
</reference>
<proteinExistence type="predicted"/>
<sequence>MPYGRGGAGNIQAFAEQQPQPSSQKSSEVDLEANRQPTTPTAEPSQSYSEQQQQKEYAHTGRGGAGNWYSPRELSEKGNFHDSNLHTAAGRSASGSSLSAAGDAGSARPLGRGGAGNYYGYGADSEVRASLRRREEEAKRERLYEDIERGVEETLAMPQRARLAGGAGAVD</sequence>
<feature type="compositionally biased region" description="Low complexity" evidence="1">
    <location>
        <begin position="17"/>
        <end position="26"/>
    </location>
</feature>
<name>A0A9P4UMF3_9PEZI</name>
<dbReference type="InterPro" id="IPR053203">
    <property type="entry name" value="Cisplatin_resist-associated"/>
</dbReference>
<evidence type="ECO:0000313" key="2">
    <source>
        <dbReference type="EMBL" id="KAF2718306.1"/>
    </source>
</evidence>
<evidence type="ECO:0000313" key="3">
    <source>
        <dbReference type="Proteomes" id="UP000799441"/>
    </source>
</evidence>
<gene>
    <name evidence="2" type="ORF">K431DRAFT_306207</name>
</gene>
<dbReference type="PANTHER" id="PTHR34693:SF5">
    <property type="match status" value="1"/>
</dbReference>
<feature type="compositionally biased region" description="Low complexity" evidence="1">
    <location>
        <begin position="45"/>
        <end position="55"/>
    </location>
</feature>
<feature type="compositionally biased region" description="Polar residues" evidence="1">
    <location>
        <begin position="35"/>
        <end position="44"/>
    </location>
</feature>